<dbReference type="AlphaFoldDB" id="A0A8J2S8V1"/>
<dbReference type="InterPro" id="IPR012337">
    <property type="entry name" value="RNaseH-like_sf"/>
</dbReference>
<evidence type="ECO:0000259" key="2">
    <source>
        <dbReference type="PROSITE" id="PS50822"/>
    </source>
</evidence>
<dbReference type="Gene3D" id="2.170.260.10">
    <property type="entry name" value="paz domain"/>
    <property type="match status" value="1"/>
</dbReference>
<dbReference type="GO" id="GO:0003676">
    <property type="term" value="F:nucleic acid binding"/>
    <property type="evidence" value="ECO:0007669"/>
    <property type="project" value="InterPro"/>
</dbReference>
<keyword evidence="4" id="KW-1185">Reference proteome</keyword>
<proteinExistence type="predicted"/>
<reference evidence="3" key="1">
    <citation type="submission" date="2021-11" db="EMBL/GenBank/DDBJ databases">
        <authorList>
            <consortium name="Genoscope - CEA"/>
            <person name="William W."/>
        </authorList>
    </citation>
    <scope>NUCLEOTIDE SEQUENCE</scope>
</reference>
<name>A0A8J2S8V1_9STRA</name>
<dbReference type="PROSITE" id="PS50822">
    <property type="entry name" value="PIWI"/>
    <property type="match status" value="1"/>
</dbReference>
<dbReference type="OrthoDB" id="186607at2759"/>
<organism evidence="3 4">
    <name type="scientific">Pelagomonas calceolata</name>
    <dbReference type="NCBI Taxonomy" id="35677"/>
    <lineage>
        <taxon>Eukaryota</taxon>
        <taxon>Sar</taxon>
        <taxon>Stramenopiles</taxon>
        <taxon>Ochrophyta</taxon>
        <taxon>Pelagophyceae</taxon>
        <taxon>Pelagomonadales</taxon>
        <taxon>Pelagomonadaceae</taxon>
        <taxon>Pelagomonas</taxon>
    </lineage>
</organism>
<dbReference type="Pfam" id="PF02171">
    <property type="entry name" value="Piwi"/>
    <property type="match status" value="1"/>
</dbReference>
<dbReference type="InterPro" id="IPR036397">
    <property type="entry name" value="RNaseH_sf"/>
</dbReference>
<dbReference type="PANTHER" id="PTHR22891">
    <property type="entry name" value="EUKARYOTIC TRANSLATION INITIATION FACTOR 2C"/>
    <property type="match status" value="1"/>
</dbReference>
<comment type="caution">
    <text evidence="3">The sequence shown here is derived from an EMBL/GenBank/DDBJ whole genome shotgun (WGS) entry which is preliminary data.</text>
</comment>
<evidence type="ECO:0000313" key="4">
    <source>
        <dbReference type="Proteomes" id="UP000789595"/>
    </source>
</evidence>
<dbReference type="Proteomes" id="UP000789595">
    <property type="component" value="Unassembled WGS sequence"/>
</dbReference>
<feature type="domain" description="Piwi" evidence="2">
    <location>
        <begin position="680"/>
        <end position="1008"/>
    </location>
</feature>
<sequence length="1034" mass="111263">MYGGAGGRRRPHEGGGGYGGGRRPFDGRGRGGRGGGRGGGGRGRGRGELIPIDNHDIVGTEERQLSTVEPGGSLEDRLSALTVGGGWIEPRGPSLGVPYREAPVATNVWRLVPAPGAATDTIWVYHVRHLKKEFVADGDAAPAAPDAAPAPPPPVVAAPAGAGARPEEVLADGTRKPSETQKRRTLEAMRAVGEQARVQVFSDGARMLYACGRLEPHMSASGVVVAPVAGKPWRRWRVQLQAATTIDVAEALRSTAVDVARTASGELVDACTGERHHFSTIIDLAIKAHMTQNGYWDLGSGTYLVQGEPVRCREGGLDILLGVDVGVRNCEAGMCLAVDLVAKAAVRTPGALSTVADLIIALFGERGPRSPKDVEKLKQLLHRKNVTILRKDFGGADEFAEISRKNFKDKGRLVATSASDMTFERNGETISIATYQERKGHPLRFPHHPVIRIDAGLEYVEVMGEDGLKRRQPKRDADGKKIEKVIYIPAERLRLEEGQHARGINMADEIIRLLSVRPSARHGQIVDHVARSRITSSPALAAIGLQLAPRSLAVVAKIFPAPLLFARNRGRVLQLGGHKLGEWRQENQVFRVAAPEHRNVLVLDMGGGRASPDAVRNYVDELRRACRDIDIQLGDPFDPSGRGGPGPVLVAVVRPDSSVGDVTHEVYGACQRCGVAKPDLVLAVIKKTQASLSENDYGVIKRFQHQTGVMTSCVTVESLKTAGSARYRDIVRAIAAKINAKFGGVNRAVVSAESARPNGEPPVDFHPWTGAAPTALVAVHVTLAGAYDSAIPSMVTAACTVDKLMSQFRFASRVAPLDARLDEHLADVIGLAVCDVLSQFAEINGPPQLVVAFRTGAFAGEDHRRMLELEPAAIKRRIREKASAHFDGEVHLTYCPMTKSRVRVFPSRESGTDNDRSMNVPPSLFVDSGLTHPTAHEFFVNTYAGIQGCNNLQHCRVILNEAQCPPDVLMSIVAALAYAYPKANRAVKLPALSYMASLVCDAKRLVIKNGEEAPGVGDDFPFHPALLDGKLPFM</sequence>
<evidence type="ECO:0000256" key="1">
    <source>
        <dbReference type="SAM" id="MobiDB-lite"/>
    </source>
</evidence>
<dbReference type="EMBL" id="CAKKNE010000002">
    <property type="protein sequence ID" value="CAH0367823.1"/>
    <property type="molecule type" value="Genomic_DNA"/>
</dbReference>
<gene>
    <name evidence="3" type="ORF">PECAL_2P08620</name>
</gene>
<dbReference type="SUPFAM" id="SSF101690">
    <property type="entry name" value="PAZ domain"/>
    <property type="match status" value="1"/>
</dbReference>
<accession>A0A8J2S8V1</accession>
<feature type="region of interest" description="Disordered" evidence="1">
    <location>
        <begin position="1"/>
        <end position="53"/>
    </location>
</feature>
<protein>
    <recommendedName>
        <fullName evidence="2">Piwi domain-containing protein</fullName>
    </recommendedName>
</protein>
<dbReference type="SMART" id="SM00950">
    <property type="entry name" value="Piwi"/>
    <property type="match status" value="1"/>
</dbReference>
<feature type="compositionally biased region" description="Gly residues" evidence="1">
    <location>
        <begin position="32"/>
        <end position="42"/>
    </location>
</feature>
<feature type="compositionally biased region" description="Basic and acidic residues" evidence="1">
    <location>
        <begin position="165"/>
        <end position="183"/>
    </location>
</feature>
<dbReference type="Gene3D" id="3.30.420.10">
    <property type="entry name" value="Ribonuclease H-like superfamily/Ribonuclease H"/>
    <property type="match status" value="1"/>
</dbReference>
<dbReference type="InterPro" id="IPR036085">
    <property type="entry name" value="PAZ_dom_sf"/>
</dbReference>
<dbReference type="SUPFAM" id="SSF53098">
    <property type="entry name" value="Ribonuclease H-like"/>
    <property type="match status" value="1"/>
</dbReference>
<dbReference type="InterPro" id="IPR003165">
    <property type="entry name" value="Piwi"/>
</dbReference>
<evidence type="ECO:0000313" key="3">
    <source>
        <dbReference type="EMBL" id="CAH0367823.1"/>
    </source>
</evidence>
<dbReference type="Gene3D" id="3.40.50.2300">
    <property type="match status" value="1"/>
</dbReference>
<feature type="region of interest" description="Disordered" evidence="1">
    <location>
        <begin position="141"/>
        <end position="183"/>
    </location>
</feature>